<keyword evidence="2" id="KW-1185">Reference proteome</keyword>
<dbReference type="EMBL" id="QXED01000002">
    <property type="protein sequence ID" value="RIV25485.1"/>
    <property type="molecule type" value="Genomic_DNA"/>
</dbReference>
<organism evidence="1 2">
    <name type="scientific">Fibrisoma montanum</name>
    <dbReference type="NCBI Taxonomy" id="2305895"/>
    <lineage>
        <taxon>Bacteria</taxon>
        <taxon>Pseudomonadati</taxon>
        <taxon>Bacteroidota</taxon>
        <taxon>Cytophagia</taxon>
        <taxon>Cytophagales</taxon>
        <taxon>Spirosomataceae</taxon>
        <taxon>Fibrisoma</taxon>
    </lineage>
</organism>
<proteinExistence type="predicted"/>
<dbReference type="Pfam" id="PF13366">
    <property type="entry name" value="PDDEXK_3"/>
    <property type="match status" value="1"/>
</dbReference>
<evidence type="ECO:0000313" key="2">
    <source>
        <dbReference type="Proteomes" id="UP000283523"/>
    </source>
</evidence>
<dbReference type="OrthoDB" id="1119698at2"/>
<sequence length="125" mass="14487">MRENEITEEFIGCAMRVHRKLGPGLLESVYEECVAYELTKSGLFFERQKALPVVYKTIKLEAGYRVDFMLERKVIIELKAVEILNDVHLAQLMTYLRLADCRLGLLINFNVTLLRQGIRRVANNL</sequence>
<dbReference type="NCBIfam" id="TIGR04256">
    <property type="entry name" value="GxxExxY"/>
    <property type="match status" value="1"/>
</dbReference>
<dbReference type="InterPro" id="IPR026350">
    <property type="entry name" value="GxxExxY"/>
</dbReference>
<dbReference type="Proteomes" id="UP000283523">
    <property type="component" value="Unassembled WGS sequence"/>
</dbReference>
<protein>
    <submittedName>
        <fullName evidence="1">GxxExxY protein</fullName>
    </submittedName>
</protein>
<accession>A0A418MFE4</accession>
<evidence type="ECO:0000313" key="1">
    <source>
        <dbReference type="EMBL" id="RIV25485.1"/>
    </source>
</evidence>
<gene>
    <name evidence="1" type="ORF">DYU11_09315</name>
</gene>
<reference evidence="1 2" key="1">
    <citation type="submission" date="2018-08" db="EMBL/GenBank/DDBJ databases">
        <title>Fibrisoma montanum sp. nov., isolated from Danxia mountain soil.</title>
        <authorList>
            <person name="Huang Y."/>
        </authorList>
    </citation>
    <scope>NUCLEOTIDE SEQUENCE [LARGE SCALE GENOMIC DNA]</scope>
    <source>
        <strain evidence="1 2">HYT19</strain>
    </source>
</reference>
<comment type="caution">
    <text evidence="1">The sequence shown here is derived from an EMBL/GenBank/DDBJ whole genome shotgun (WGS) entry which is preliminary data.</text>
</comment>
<name>A0A418MFE4_9BACT</name>
<dbReference type="AlphaFoldDB" id="A0A418MFE4"/>
<dbReference type="RefSeq" id="WP_119667367.1">
    <property type="nucleotide sequence ID" value="NZ_QXED01000002.1"/>
</dbReference>